<accession>A0A841U3P3</accession>
<keyword evidence="2" id="KW-1185">Reference proteome</keyword>
<name>A0A841U3P3_9BACL</name>
<reference evidence="1 2" key="1">
    <citation type="submission" date="2020-08" db="EMBL/GenBank/DDBJ databases">
        <title>Cohnella phylogeny.</title>
        <authorList>
            <person name="Dunlap C."/>
        </authorList>
    </citation>
    <scope>NUCLEOTIDE SEQUENCE [LARGE SCALE GENOMIC DNA]</scope>
    <source>
        <strain evidence="1 2">DSM 25239</strain>
    </source>
</reference>
<evidence type="ECO:0008006" key="3">
    <source>
        <dbReference type="Google" id="ProtNLM"/>
    </source>
</evidence>
<dbReference type="RefSeq" id="WP_185136697.1">
    <property type="nucleotide sequence ID" value="NZ_JACJVR010000057.1"/>
</dbReference>
<gene>
    <name evidence="1" type="ORF">H7B90_14980</name>
</gene>
<dbReference type="PROSITE" id="PS51257">
    <property type="entry name" value="PROKAR_LIPOPROTEIN"/>
    <property type="match status" value="1"/>
</dbReference>
<dbReference type="EMBL" id="JACJVR010000057">
    <property type="protein sequence ID" value="MBB6692711.1"/>
    <property type="molecule type" value="Genomic_DNA"/>
</dbReference>
<dbReference type="AlphaFoldDB" id="A0A841U3P3"/>
<dbReference type="Proteomes" id="UP000553776">
    <property type="component" value="Unassembled WGS sequence"/>
</dbReference>
<evidence type="ECO:0000313" key="2">
    <source>
        <dbReference type="Proteomes" id="UP000553776"/>
    </source>
</evidence>
<comment type="caution">
    <text evidence="1">The sequence shown here is derived from an EMBL/GenBank/DDBJ whole genome shotgun (WGS) entry which is preliminary data.</text>
</comment>
<proteinExistence type="predicted"/>
<protein>
    <recommendedName>
        <fullName evidence="3">Lipoprotein</fullName>
    </recommendedName>
</protein>
<organism evidence="1 2">
    <name type="scientific">Cohnella xylanilytica</name>
    <dbReference type="NCBI Taxonomy" id="557555"/>
    <lineage>
        <taxon>Bacteria</taxon>
        <taxon>Bacillati</taxon>
        <taxon>Bacillota</taxon>
        <taxon>Bacilli</taxon>
        <taxon>Bacillales</taxon>
        <taxon>Paenibacillaceae</taxon>
        <taxon>Cohnella</taxon>
    </lineage>
</organism>
<sequence length="252" mass="28416">MKRIRPVFLLGLAPLIFLAGCGLFYEPIAKDAVMVRKIAQVEPDRKTESPGILSEDTVRTLSVNAVNRVFDTNFSLEDVNLELNVFEPKQVKSILYSLRADSDADPLVRYKTELSEIPSGVYSVIVKNRYNIRTQYTVMVNAADGDILDIQQFGENSSGIEEETPFNEDKIVSAARQWLQRLGDILLDELELGERTVFRDATRDAILFFQNKKTKNTQYVVVIDLSTKEVHGFSKGIATALSYSYLVPAKLR</sequence>
<evidence type="ECO:0000313" key="1">
    <source>
        <dbReference type="EMBL" id="MBB6692711.1"/>
    </source>
</evidence>